<comment type="subunit">
    <text evidence="17">Interacts with SGO1.</text>
</comment>
<evidence type="ECO:0000256" key="13">
    <source>
        <dbReference type="ARBA" id="ARBA00029588"/>
    </source>
</evidence>
<dbReference type="InterPro" id="IPR032675">
    <property type="entry name" value="LRR_dom_sf"/>
</dbReference>
<evidence type="ECO:0000256" key="1">
    <source>
        <dbReference type="ARBA" id="ARBA00004123"/>
    </source>
</evidence>
<comment type="caution">
    <text evidence="20">The sequence shown here is derived from an EMBL/GenBank/DDBJ whole genome shotgun (WGS) entry which is preliminary data.</text>
</comment>
<dbReference type="GO" id="GO:0005789">
    <property type="term" value="C:endoplasmic reticulum membrane"/>
    <property type="evidence" value="ECO:0007669"/>
    <property type="project" value="UniProtKB-SubCell"/>
</dbReference>
<evidence type="ECO:0000256" key="5">
    <source>
        <dbReference type="ARBA" id="ARBA00022692"/>
    </source>
</evidence>
<dbReference type="InterPro" id="IPR003591">
    <property type="entry name" value="Leu-rich_rpt_typical-subtyp"/>
</dbReference>
<evidence type="ECO:0000256" key="11">
    <source>
        <dbReference type="ARBA" id="ARBA00023242"/>
    </source>
</evidence>
<proteinExistence type="predicted"/>
<reference evidence="20 21" key="1">
    <citation type="submission" date="2018-10" db="EMBL/GenBank/DDBJ databases">
        <title>Genome assembly for a Yunnan-Guizhou Plateau 3E fish, Anabarilius grahami (Regan), and its evolutionary and genetic applications.</title>
        <authorList>
            <person name="Jiang W."/>
        </authorList>
    </citation>
    <scope>NUCLEOTIDE SEQUENCE [LARGE SCALE GENOMIC DNA]</scope>
    <source>
        <strain evidence="20">AG-KIZ</strain>
        <tissue evidence="20">Muscle</tissue>
    </source>
</reference>
<keyword evidence="6" id="KW-0677">Repeat</keyword>
<protein>
    <recommendedName>
        <fullName evidence="12">Leucine-rich repeat protein SHOC-2</fullName>
    </recommendedName>
    <alternativeName>
        <fullName evidence="18">Leucine-rich repeat-containing protein 59</fullName>
    </alternativeName>
    <alternativeName>
        <fullName evidence="15">Protein soc-2 homolog</fullName>
    </alternativeName>
    <alternativeName>
        <fullName evidence="13 14">protein Sur-8 homolog</fullName>
    </alternativeName>
</protein>
<evidence type="ECO:0000256" key="14">
    <source>
        <dbReference type="ARBA" id="ARBA00029998"/>
    </source>
</evidence>
<evidence type="ECO:0000256" key="6">
    <source>
        <dbReference type="ARBA" id="ARBA00022737"/>
    </source>
</evidence>
<keyword evidence="21" id="KW-1185">Reference proteome</keyword>
<evidence type="ECO:0000313" key="21">
    <source>
        <dbReference type="Proteomes" id="UP000281406"/>
    </source>
</evidence>
<dbReference type="SUPFAM" id="SSF52058">
    <property type="entry name" value="L domain-like"/>
    <property type="match status" value="1"/>
</dbReference>
<dbReference type="PANTHER" id="PTHR48051:SF54">
    <property type="entry name" value="LEUCINE-RICH REPEAT-CONTAINING PROTEIN"/>
    <property type="match status" value="1"/>
</dbReference>
<dbReference type="Pfam" id="PF13855">
    <property type="entry name" value="LRR_8"/>
    <property type="match status" value="1"/>
</dbReference>
<evidence type="ECO:0000256" key="9">
    <source>
        <dbReference type="ARBA" id="ARBA00023054"/>
    </source>
</evidence>
<dbReference type="Pfam" id="PF00560">
    <property type="entry name" value="LRR_1"/>
    <property type="match status" value="1"/>
</dbReference>
<keyword evidence="5 19" id="KW-0812">Transmembrane</keyword>
<dbReference type="Proteomes" id="UP000281406">
    <property type="component" value="Unassembled WGS sequence"/>
</dbReference>
<comment type="function">
    <text evidence="16">Required for nuclear import of FGF1.</text>
</comment>
<keyword evidence="7" id="KW-0256">Endoplasmic reticulum</keyword>
<dbReference type="PROSITE" id="PS51450">
    <property type="entry name" value="LRR"/>
    <property type="match status" value="1"/>
</dbReference>
<keyword evidence="11" id="KW-0539">Nucleus</keyword>
<evidence type="ECO:0000256" key="16">
    <source>
        <dbReference type="ARBA" id="ARBA00053330"/>
    </source>
</evidence>
<evidence type="ECO:0000256" key="3">
    <source>
        <dbReference type="ARBA" id="ARBA00004586"/>
    </source>
</evidence>
<dbReference type="InterPro" id="IPR001611">
    <property type="entry name" value="Leu-rich_rpt"/>
</dbReference>
<sequence>MIKGKVENIKDKIDGNELDLSLSNLTEVPVKELAALPKATFLDLSCNNLTTLTPEFCSLTHLIKIDLSKNQLICLPEEIGQLINLQHLDLYNNKLKQLPIGFSQLKSLKWLDLKDNPLESTLAKAAGDCLDEKQCKQCASRVLQHMKVLQEEAEKERERRLLKERGKKTVSESVPKAKRSICSLFFSLLLKLLLLLIVGVSSTLAVCQLTELRKEAFCVPLNAQFEETVRWAQSLEVVQQVIQKMSDLRT</sequence>
<keyword evidence="8 19" id="KW-1133">Transmembrane helix</keyword>
<dbReference type="InterPro" id="IPR050216">
    <property type="entry name" value="LRR_domain-containing"/>
</dbReference>
<evidence type="ECO:0000313" key="20">
    <source>
        <dbReference type="EMBL" id="ROI81894.1"/>
    </source>
</evidence>
<dbReference type="GO" id="GO:0005634">
    <property type="term" value="C:nucleus"/>
    <property type="evidence" value="ECO:0007669"/>
    <property type="project" value="UniProtKB-SubCell"/>
</dbReference>
<evidence type="ECO:0000256" key="12">
    <source>
        <dbReference type="ARBA" id="ARBA00023907"/>
    </source>
</evidence>
<evidence type="ECO:0000256" key="8">
    <source>
        <dbReference type="ARBA" id="ARBA00022989"/>
    </source>
</evidence>
<dbReference type="AlphaFoldDB" id="A0A3N0XND5"/>
<evidence type="ECO:0000256" key="18">
    <source>
        <dbReference type="ARBA" id="ARBA00071424"/>
    </source>
</evidence>
<evidence type="ECO:0000256" key="19">
    <source>
        <dbReference type="SAM" id="Phobius"/>
    </source>
</evidence>
<evidence type="ECO:0000256" key="15">
    <source>
        <dbReference type="ARBA" id="ARBA00032455"/>
    </source>
</evidence>
<organism evidence="20 21">
    <name type="scientific">Anabarilius grahami</name>
    <name type="common">Kanglang fish</name>
    <name type="synonym">Barilius grahami</name>
    <dbReference type="NCBI Taxonomy" id="495550"/>
    <lineage>
        <taxon>Eukaryota</taxon>
        <taxon>Metazoa</taxon>
        <taxon>Chordata</taxon>
        <taxon>Craniata</taxon>
        <taxon>Vertebrata</taxon>
        <taxon>Euteleostomi</taxon>
        <taxon>Actinopterygii</taxon>
        <taxon>Neopterygii</taxon>
        <taxon>Teleostei</taxon>
        <taxon>Ostariophysi</taxon>
        <taxon>Cypriniformes</taxon>
        <taxon>Xenocyprididae</taxon>
        <taxon>Xenocypridinae</taxon>
        <taxon>Xenocypridinae incertae sedis</taxon>
        <taxon>Anabarilius</taxon>
    </lineage>
</organism>
<evidence type="ECO:0000256" key="7">
    <source>
        <dbReference type="ARBA" id="ARBA00022824"/>
    </source>
</evidence>
<evidence type="ECO:0000256" key="4">
    <source>
        <dbReference type="ARBA" id="ARBA00022614"/>
    </source>
</evidence>
<keyword evidence="4" id="KW-0433">Leucine-rich repeat</keyword>
<dbReference type="EMBL" id="RJVU01067793">
    <property type="protein sequence ID" value="ROI81894.1"/>
    <property type="molecule type" value="Genomic_DNA"/>
</dbReference>
<gene>
    <name evidence="20" type="ORF">DPX16_22129</name>
</gene>
<accession>A0A3N0XND5</accession>
<evidence type="ECO:0000256" key="2">
    <source>
        <dbReference type="ARBA" id="ARBA00004464"/>
    </source>
</evidence>
<evidence type="ECO:0000256" key="10">
    <source>
        <dbReference type="ARBA" id="ARBA00023136"/>
    </source>
</evidence>
<evidence type="ECO:0000256" key="17">
    <source>
        <dbReference type="ARBA" id="ARBA00063491"/>
    </source>
</evidence>
<name>A0A3N0XND5_ANAGA</name>
<keyword evidence="9" id="KW-0175">Coiled coil</keyword>
<dbReference type="PANTHER" id="PTHR48051">
    <property type="match status" value="1"/>
</dbReference>
<dbReference type="OrthoDB" id="1394818at2759"/>
<dbReference type="FunFam" id="3.80.10.10:FF:000645">
    <property type="entry name" value="Leucine-rich repeat-containing protein 59"/>
    <property type="match status" value="1"/>
</dbReference>
<feature type="transmembrane region" description="Helical" evidence="19">
    <location>
        <begin position="184"/>
        <end position="207"/>
    </location>
</feature>
<keyword evidence="10 19" id="KW-0472">Membrane</keyword>
<comment type="subcellular location">
    <subcellularLocation>
        <location evidence="3">Endoplasmic reticulum membrane</location>
    </subcellularLocation>
    <subcellularLocation>
        <location evidence="2">Microsome membrane</location>
        <topology evidence="2">Single-pass type II membrane protein</topology>
    </subcellularLocation>
    <subcellularLocation>
        <location evidence="1">Nucleus</location>
    </subcellularLocation>
</comment>
<dbReference type="Gene3D" id="3.80.10.10">
    <property type="entry name" value="Ribonuclease Inhibitor"/>
    <property type="match status" value="1"/>
</dbReference>
<dbReference type="SMART" id="SM00369">
    <property type="entry name" value="LRR_TYP"/>
    <property type="match status" value="4"/>
</dbReference>